<dbReference type="EMBL" id="GL378393">
    <property type="protein sequence ID" value="EFJ41585.1"/>
    <property type="molecule type" value="Genomic_DNA"/>
</dbReference>
<evidence type="ECO:0000313" key="3">
    <source>
        <dbReference type="Proteomes" id="UP000001058"/>
    </source>
</evidence>
<sequence length="635" mass="67442">MPLQTSPGRKSFRAFPAAQCSPQLLLLPDHLLKRILQESGSAAMLRLVCKAFSVAVAKMTSRVTLPRKVIGTFPDAYQVVLNFSADVQEASSHETSVGSYMPDDADLLIGALDALAKLHHPLTSLAVLNLSSPLPPPSATTLAYPAPCGLVELQLQDVSIQRAASDGATNLLRAVPLTLPGHLRGAILADSIRTRGAAMVQFARSLPSLRRLSLCNAAFSTSDVAALSALTGLEELSLVGAMECSATLAPACPEADQSQANAQRTKQLEAAVAASVYKQLLAALPRLRSLHLPMPIAAQLRCSALQMSTFFDSDDDDDTSVPDENLGTTYPGGQGDYWDVVGSSGTVRSCEGSSRNCPPLNSFVTGGLALDSGCDGRWSFPPHLEELTIPLCSLNGAVFRAACEVYGGTDDTYGGGGGWGPRLAHRRLRALHITCAPGYTVWEGSFLNAEGDFAALARLAPSLESLHLCLELGASGRNALRRDRLRGCLRHLKALNKIKDLCITETQQPTCFATRKSAGGRLEILSYMLEGQYKAAWPCDDVQLPPLLLGDLAFSSRPWSGGLPFALRSTPPPHTPAPYTPLSWPCASPGRGLDSLLTHWPLLETLSVCGQCAVRSSSGGRIRLVGVGEQDGTEA</sequence>
<evidence type="ECO:0000256" key="1">
    <source>
        <dbReference type="ARBA" id="ARBA00004430"/>
    </source>
</evidence>
<dbReference type="InParanoid" id="D8UFC8"/>
<dbReference type="InterPro" id="IPR032675">
    <property type="entry name" value="LRR_dom_sf"/>
</dbReference>
<comment type="subcellular location">
    <subcellularLocation>
        <location evidence="1">Cytoplasm</location>
        <location evidence="1">Cytoskeleton</location>
        <location evidence="1">Cilium axoneme</location>
    </subcellularLocation>
</comment>
<dbReference type="GeneID" id="9626795"/>
<dbReference type="Gene3D" id="3.80.10.10">
    <property type="entry name" value="Ribonuclease Inhibitor"/>
    <property type="match status" value="1"/>
</dbReference>
<dbReference type="OrthoDB" id="550412at2759"/>
<gene>
    <name evidence="2" type="ORF">VOLCADRAFT_98445</name>
</gene>
<dbReference type="AlphaFoldDB" id="D8UFC8"/>
<accession>D8UFC8</accession>
<dbReference type="GO" id="GO:0005930">
    <property type="term" value="C:axoneme"/>
    <property type="evidence" value="ECO:0007669"/>
    <property type="project" value="UniProtKB-SubCell"/>
</dbReference>
<dbReference type="Proteomes" id="UP000001058">
    <property type="component" value="Unassembled WGS sequence"/>
</dbReference>
<organism evidence="3">
    <name type="scientific">Volvox carteri f. nagariensis</name>
    <dbReference type="NCBI Taxonomy" id="3068"/>
    <lineage>
        <taxon>Eukaryota</taxon>
        <taxon>Viridiplantae</taxon>
        <taxon>Chlorophyta</taxon>
        <taxon>core chlorophytes</taxon>
        <taxon>Chlorophyceae</taxon>
        <taxon>CS clade</taxon>
        <taxon>Chlamydomonadales</taxon>
        <taxon>Volvocaceae</taxon>
        <taxon>Volvox</taxon>
    </lineage>
</organism>
<evidence type="ECO:0008006" key="4">
    <source>
        <dbReference type="Google" id="ProtNLM"/>
    </source>
</evidence>
<dbReference type="SUPFAM" id="SSF52047">
    <property type="entry name" value="RNI-like"/>
    <property type="match status" value="1"/>
</dbReference>
<dbReference type="KEGG" id="vcn:VOLCADRAFT_98445"/>
<keyword evidence="3" id="KW-1185">Reference proteome</keyword>
<reference evidence="2 3" key="1">
    <citation type="journal article" date="2010" name="Science">
        <title>Genomic analysis of organismal complexity in the multicellular green alga Volvox carteri.</title>
        <authorList>
            <person name="Prochnik S.E."/>
            <person name="Umen J."/>
            <person name="Nedelcu A.M."/>
            <person name="Hallmann A."/>
            <person name="Miller S.M."/>
            <person name="Nishii I."/>
            <person name="Ferris P."/>
            <person name="Kuo A."/>
            <person name="Mitros T."/>
            <person name="Fritz-Laylin L.K."/>
            <person name="Hellsten U."/>
            <person name="Chapman J."/>
            <person name="Simakov O."/>
            <person name="Rensing S.A."/>
            <person name="Terry A."/>
            <person name="Pangilinan J."/>
            <person name="Kapitonov V."/>
            <person name="Jurka J."/>
            <person name="Salamov A."/>
            <person name="Shapiro H."/>
            <person name="Schmutz J."/>
            <person name="Grimwood J."/>
            <person name="Lindquist E."/>
            <person name="Lucas S."/>
            <person name="Grigoriev I.V."/>
            <person name="Schmitt R."/>
            <person name="Kirk D."/>
            <person name="Rokhsar D.S."/>
        </authorList>
    </citation>
    <scope>NUCLEOTIDE SEQUENCE [LARGE SCALE GENOMIC DNA]</scope>
    <source>
        <strain evidence="3">f. Nagariensis / Eve</strain>
    </source>
</reference>
<protein>
    <recommendedName>
        <fullName evidence="4">F-box domain-containing protein</fullName>
    </recommendedName>
</protein>
<name>D8UFC8_VOLCA</name>
<proteinExistence type="predicted"/>
<dbReference type="RefSeq" id="XP_002957376.1">
    <property type="nucleotide sequence ID" value="XM_002957330.1"/>
</dbReference>
<evidence type="ECO:0000313" key="2">
    <source>
        <dbReference type="EMBL" id="EFJ41585.1"/>
    </source>
</evidence>